<evidence type="ECO:0000313" key="2">
    <source>
        <dbReference type="EMBL" id="KAK0391301.1"/>
    </source>
</evidence>
<comment type="caution">
    <text evidence="2">The sequence shown here is derived from an EMBL/GenBank/DDBJ whole genome shotgun (WGS) entry which is preliminary data.</text>
</comment>
<keyword evidence="3" id="KW-1185">Reference proteome</keyword>
<sequence>MTGDVSDTSFTSSRLFQSPNDSVLLVDIPRSIEESQVPPGQSPTRRLISAPAATEPFVVPEPRYGDGGARSQAAQVADLMTEAAVDHALNTIVEQHDGPWCLPRILSSSSQEKISGLTQYIPGGAQYVQASLQDSAQDFAGRAPCFDLVVLDPPWPNRSARRRSNKYDTVKDMTEMRQLLSHVPIHSHLAPNGIVAVWVTNKESILDFVLSPGGLFSSWGLQLVSEWTWLKVTSSGDPITPLDSAWRKPWEKLLIASRGDTPKHPNLTLPRVLIAVPDVHSRKPSLRGVFEEILGQEYIGLEVFARNLTAGWWAWGNEVLRFQGIEHWVVDERASHCERRLKS</sequence>
<gene>
    <name evidence="2" type="ORF">NLU13_0802</name>
</gene>
<dbReference type="GO" id="GO:0008168">
    <property type="term" value="F:methyltransferase activity"/>
    <property type="evidence" value="ECO:0007669"/>
    <property type="project" value="InterPro"/>
</dbReference>
<evidence type="ECO:0008006" key="4">
    <source>
        <dbReference type="Google" id="ProtNLM"/>
    </source>
</evidence>
<dbReference type="Proteomes" id="UP001175261">
    <property type="component" value="Unassembled WGS sequence"/>
</dbReference>
<dbReference type="GO" id="GO:0032259">
    <property type="term" value="P:methylation"/>
    <property type="evidence" value="ECO:0007669"/>
    <property type="project" value="InterPro"/>
</dbReference>
<dbReference type="PROSITE" id="PS51143">
    <property type="entry name" value="MT_A70"/>
    <property type="match status" value="1"/>
</dbReference>
<dbReference type="AlphaFoldDB" id="A0AA39GQI2"/>
<name>A0AA39GQI2_SARSR</name>
<proteinExistence type="inferred from homology"/>
<dbReference type="Gene3D" id="3.40.50.150">
    <property type="entry name" value="Vaccinia Virus protein VP39"/>
    <property type="match status" value="1"/>
</dbReference>
<comment type="similarity">
    <text evidence="1">Belongs to the MT-A70-like family.</text>
</comment>
<dbReference type="PROSITE" id="PS00092">
    <property type="entry name" value="N6_MTASE"/>
    <property type="match status" value="1"/>
</dbReference>
<accession>A0AA39GQI2</accession>
<protein>
    <recommendedName>
        <fullName evidence="4">MT-A70 family</fullName>
    </recommendedName>
</protein>
<dbReference type="Pfam" id="PF05063">
    <property type="entry name" value="MT-A70"/>
    <property type="match status" value="1"/>
</dbReference>
<dbReference type="GO" id="GO:0005634">
    <property type="term" value="C:nucleus"/>
    <property type="evidence" value="ECO:0007669"/>
    <property type="project" value="TreeGrafter"/>
</dbReference>
<organism evidence="2 3">
    <name type="scientific">Sarocladium strictum</name>
    <name type="common">Black bundle disease fungus</name>
    <name type="synonym">Acremonium strictum</name>
    <dbReference type="NCBI Taxonomy" id="5046"/>
    <lineage>
        <taxon>Eukaryota</taxon>
        <taxon>Fungi</taxon>
        <taxon>Dikarya</taxon>
        <taxon>Ascomycota</taxon>
        <taxon>Pezizomycotina</taxon>
        <taxon>Sordariomycetes</taxon>
        <taxon>Hypocreomycetidae</taxon>
        <taxon>Hypocreales</taxon>
        <taxon>Sarocladiaceae</taxon>
        <taxon>Sarocladium</taxon>
    </lineage>
</organism>
<evidence type="ECO:0000256" key="1">
    <source>
        <dbReference type="PROSITE-ProRule" id="PRU00489"/>
    </source>
</evidence>
<dbReference type="InterPro" id="IPR007757">
    <property type="entry name" value="MT-A70-like"/>
</dbReference>
<dbReference type="GO" id="GO:0003676">
    <property type="term" value="F:nucleic acid binding"/>
    <property type="evidence" value="ECO:0007669"/>
    <property type="project" value="InterPro"/>
</dbReference>
<dbReference type="PANTHER" id="PTHR12829">
    <property type="entry name" value="N6-ADENOSINE-METHYLTRANSFERASE"/>
    <property type="match status" value="1"/>
</dbReference>
<evidence type="ECO:0000313" key="3">
    <source>
        <dbReference type="Proteomes" id="UP001175261"/>
    </source>
</evidence>
<dbReference type="EMBL" id="JAPDFR010000001">
    <property type="protein sequence ID" value="KAK0391301.1"/>
    <property type="molecule type" value="Genomic_DNA"/>
</dbReference>
<reference evidence="2" key="1">
    <citation type="submission" date="2022-10" db="EMBL/GenBank/DDBJ databases">
        <title>Determination and structural analysis of whole genome sequence of Sarocladium strictum F4-1.</title>
        <authorList>
            <person name="Hu L."/>
            <person name="Jiang Y."/>
        </authorList>
    </citation>
    <scope>NUCLEOTIDE SEQUENCE</scope>
    <source>
        <strain evidence="2">F4-1</strain>
    </source>
</reference>
<dbReference type="InterPro" id="IPR029063">
    <property type="entry name" value="SAM-dependent_MTases_sf"/>
</dbReference>
<dbReference type="SUPFAM" id="SSF53335">
    <property type="entry name" value="S-adenosyl-L-methionine-dependent methyltransferases"/>
    <property type="match status" value="1"/>
</dbReference>
<dbReference type="InterPro" id="IPR002052">
    <property type="entry name" value="DNA_methylase_N6_adenine_CS"/>
</dbReference>
<dbReference type="PANTHER" id="PTHR12829:SF4">
    <property type="entry name" value="N(6)-ADENINE-SPECIFIC METHYLTRANSFERASE METTL4"/>
    <property type="match status" value="1"/>
</dbReference>